<name>A0A5N7CF61_PETAA</name>
<dbReference type="InterPro" id="IPR049237">
    <property type="entry name" value="DUF2264_C"/>
</dbReference>
<gene>
    <name evidence="3" type="ORF">BDV23DRAFT_192500</name>
</gene>
<evidence type="ECO:0008006" key="4">
    <source>
        <dbReference type="Google" id="ProtNLM"/>
    </source>
</evidence>
<sequence>MPPLSGFSDNFFRDRNDVLTAARALVKALEPYFSPGNARVQIPVHSGAHFDEAAAELEGFARPIWAVAAAVAGSNSPIDSALSEYTNRLVSGLANGVNPAHPEYWGAIDNWDQRMVEAEPISFALLLAPSRFYAPLSAEGRSHLANWLWGLNGKVMPENNWRWFRIFSNLALHRVCGVPYNDVKGLIQEDFTLLDSFQIGSGWSADGPWRKDATASQETYGRQADYYSGSFAIQFSQLLYTIFAADSDPERVSQYIHQARQFANQFWRYFDEDGASIPFGRSLTYRFAMGAFYAAFALARAYDASSPYTSPGFIKGMLLRHLRWWAAHSQNLFALDGTFTIGYLYPNMFMCEDYNSPQSPYWAMKSLLILALATDDDFWAVDELPHALTSNGGRRSLVSGVHLLSAPFQILCDHPAGQHHFMLSGGQFCLWPLKATQAKYSKFAYSSAFGFSVPTGPLLTQLAPDNALTLSRDEGESWTTRWQTIGSPRVEKLMVNNRELQCLCSIWKPWRSVGIEVQTLLIPSCDHWPDWHIRVHRIRNTQEGSSQAEKVRLVEGAFAIPAKRPRQMHILPEDWGTTSDDANVSFGSTMESNTGALVIGNGDISGIRNLISSEGSLEGKVLKPDPNTNLMASRTLIPTMHHEIHITPGSDVVIATAVFAIAKGKRRFSREELYERWRQHPQLPDEALTC</sequence>
<dbReference type="Pfam" id="PF10022">
    <property type="entry name" value="DUF2264"/>
    <property type="match status" value="1"/>
</dbReference>
<dbReference type="AlphaFoldDB" id="A0A5N7CF61"/>
<dbReference type="PANTHER" id="PTHR35339:SF2">
    <property type="entry name" value="DUF2264 DOMAIN-CONTAINING PROTEIN-RELATED"/>
    <property type="match status" value="1"/>
</dbReference>
<evidence type="ECO:0000259" key="2">
    <source>
        <dbReference type="Pfam" id="PF20938"/>
    </source>
</evidence>
<dbReference type="OrthoDB" id="5150166at2759"/>
<feature type="domain" description="DUF2264" evidence="2">
    <location>
        <begin position="401"/>
        <end position="685"/>
    </location>
</feature>
<organism evidence="3">
    <name type="scientific">Petromyces alliaceus</name>
    <name type="common">Aspergillus alliaceus</name>
    <dbReference type="NCBI Taxonomy" id="209559"/>
    <lineage>
        <taxon>Eukaryota</taxon>
        <taxon>Fungi</taxon>
        <taxon>Dikarya</taxon>
        <taxon>Ascomycota</taxon>
        <taxon>Pezizomycotina</taxon>
        <taxon>Eurotiomycetes</taxon>
        <taxon>Eurotiomycetidae</taxon>
        <taxon>Eurotiales</taxon>
        <taxon>Aspergillaceae</taxon>
        <taxon>Aspergillus</taxon>
        <taxon>Aspergillus subgen. Circumdati</taxon>
    </lineage>
</organism>
<evidence type="ECO:0000313" key="3">
    <source>
        <dbReference type="EMBL" id="KAE8392539.1"/>
    </source>
</evidence>
<protein>
    <recommendedName>
        <fullName evidence="4">DUF2264 domain-containing protein</fullName>
    </recommendedName>
</protein>
<dbReference type="EMBL" id="ML735236">
    <property type="protein sequence ID" value="KAE8392539.1"/>
    <property type="molecule type" value="Genomic_DNA"/>
</dbReference>
<dbReference type="Proteomes" id="UP000326877">
    <property type="component" value="Unassembled WGS sequence"/>
</dbReference>
<accession>A0A5N7CF61</accession>
<dbReference type="InterPro" id="IPR049349">
    <property type="entry name" value="DUF2264_N"/>
</dbReference>
<feature type="domain" description="DUF2264" evidence="1">
    <location>
        <begin position="14"/>
        <end position="385"/>
    </location>
</feature>
<proteinExistence type="predicted"/>
<dbReference type="Pfam" id="PF20938">
    <property type="entry name" value="DUF2264_C"/>
    <property type="match status" value="1"/>
</dbReference>
<evidence type="ECO:0000259" key="1">
    <source>
        <dbReference type="Pfam" id="PF10022"/>
    </source>
</evidence>
<dbReference type="InterPro" id="IPR016624">
    <property type="entry name" value="UCP014753"/>
</dbReference>
<reference evidence="3" key="1">
    <citation type="submission" date="2019-04" db="EMBL/GenBank/DDBJ databases">
        <title>Friends and foes A comparative genomics studyof 23 Aspergillus species from section Flavi.</title>
        <authorList>
            <consortium name="DOE Joint Genome Institute"/>
            <person name="Kjaerbolling I."/>
            <person name="Vesth T."/>
            <person name="Frisvad J.C."/>
            <person name="Nybo J.L."/>
            <person name="Theobald S."/>
            <person name="Kildgaard S."/>
            <person name="Isbrandt T."/>
            <person name="Kuo A."/>
            <person name="Sato A."/>
            <person name="Lyhne E.K."/>
            <person name="Kogle M.E."/>
            <person name="Wiebenga A."/>
            <person name="Kun R.S."/>
            <person name="Lubbers R.J."/>
            <person name="Makela M.R."/>
            <person name="Barry K."/>
            <person name="Chovatia M."/>
            <person name="Clum A."/>
            <person name="Daum C."/>
            <person name="Haridas S."/>
            <person name="He G."/>
            <person name="LaButti K."/>
            <person name="Lipzen A."/>
            <person name="Mondo S."/>
            <person name="Riley R."/>
            <person name="Salamov A."/>
            <person name="Simmons B.A."/>
            <person name="Magnuson J.K."/>
            <person name="Henrissat B."/>
            <person name="Mortensen U.H."/>
            <person name="Larsen T.O."/>
            <person name="Devries R.P."/>
            <person name="Grigoriev I.V."/>
            <person name="Machida M."/>
            <person name="Baker S.E."/>
            <person name="Andersen M.R."/>
        </authorList>
    </citation>
    <scope>NUCLEOTIDE SEQUENCE [LARGE SCALE GENOMIC DNA]</scope>
    <source>
        <strain evidence="3">IBT 14317</strain>
    </source>
</reference>
<dbReference type="PIRSF" id="PIRSF014753">
    <property type="entry name" value="UCP014753"/>
    <property type="match status" value="1"/>
</dbReference>
<dbReference type="PANTHER" id="PTHR35339">
    <property type="entry name" value="LINALOOL DEHYDRATASE_ISOMERASE DOMAIN-CONTAINING PROTEIN"/>
    <property type="match status" value="1"/>
</dbReference>